<gene>
    <name evidence="4" type="primary">wcaJ_5</name>
    <name evidence="4" type="ORF">ERS852471_01954</name>
</gene>
<dbReference type="EMBL" id="CYZX01000012">
    <property type="protein sequence ID" value="CUO64484.1"/>
    <property type="molecule type" value="Genomic_DNA"/>
</dbReference>
<protein>
    <submittedName>
        <fullName evidence="4">UDP-galactose phosphate transferase</fullName>
    </submittedName>
</protein>
<proteinExistence type="inferred from homology"/>
<feature type="transmembrane region" description="Helical" evidence="2">
    <location>
        <begin position="7"/>
        <end position="30"/>
    </location>
</feature>
<sequence length="198" mass="23135">MLIKRVFDILVSILLLFFLWPLMLIIYLSVRISLGSPAFFLQERVGKDNKVFKIIKFRTMKDAKDKYGNDLPDFERATRLGIFLRATSLDELPELINVIKGEMSLVGPRPLLKQYLGVYNEEQIRRHEVLPGVTGWAQINGRNSLTWNEKFELDVWYVDNRTFLLDLKILFLTVYKVLKRDGINQGEGVTMEYFNGRN</sequence>
<accession>A0A174GPI3</accession>
<keyword evidence="2" id="KW-0472">Membrane</keyword>
<keyword evidence="4" id="KW-0808">Transferase</keyword>
<dbReference type="PANTHER" id="PTHR30576:SF8">
    <property type="entry name" value="UNDECAPRENYL-PHOSPHATE GALACTOSE PHOSPHOTRANSFERASE"/>
    <property type="match status" value="1"/>
</dbReference>
<organism evidence="4 5">
    <name type="scientific">Clostridium disporicum</name>
    <dbReference type="NCBI Taxonomy" id="84024"/>
    <lineage>
        <taxon>Bacteria</taxon>
        <taxon>Bacillati</taxon>
        <taxon>Bacillota</taxon>
        <taxon>Clostridia</taxon>
        <taxon>Eubacteriales</taxon>
        <taxon>Clostridiaceae</taxon>
        <taxon>Clostridium</taxon>
    </lineage>
</organism>
<dbReference type="Pfam" id="PF02397">
    <property type="entry name" value="Bac_transf"/>
    <property type="match status" value="1"/>
</dbReference>
<dbReference type="OrthoDB" id="9808602at2"/>
<dbReference type="AlphaFoldDB" id="A0A174GPI3"/>
<keyword evidence="2" id="KW-1133">Transmembrane helix</keyword>
<evidence type="ECO:0000313" key="4">
    <source>
        <dbReference type="EMBL" id="CUO64484.1"/>
    </source>
</evidence>
<evidence type="ECO:0000259" key="3">
    <source>
        <dbReference type="Pfam" id="PF02397"/>
    </source>
</evidence>
<evidence type="ECO:0000313" key="5">
    <source>
        <dbReference type="Proteomes" id="UP000095594"/>
    </source>
</evidence>
<dbReference type="RefSeq" id="WP_055266080.1">
    <property type="nucleotide sequence ID" value="NZ_CABIXQ010000012.1"/>
</dbReference>
<feature type="domain" description="Bacterial sugar transferase" evidence="3">
    <location>
        <begin position="4"/>
        <end position="179"/>
    </location>
</feature>
<comment type="similarity">
    <text evidence="1">Belongs to the bacterial sugar transferase family.</text>
</comment>
<evidence type="ECO:0000256" key="1">
    <source>
        <dbReference type="ARBA" id="ARBA00006464"/>
    </source>
</evidence>
<keyword evidence="2" id="KW-0812">Transmembrane</keyword>
<dbReference type="InterPro" id="IPR003362">
    <property type="entry name" value="Bact_transf"/>
</dbReference>
<dbReference type="PANTHER" id="PTHR30576">
    <property type="entry name" value="COLANIC BIOSYNTHESIS UDP-GLUCOSE LIPID CARRIER TRANSFERASE"/>
    <property type="match status" value="1"/>
</dbReference>
<reference evidence="4 5" key="1">
    <citation type="submission" date="2015-09" db="EMBL/GenBank/DDBJ databases">
        <authorList>
            <consortium name="Pathogen Informatics"/>
        </authorList>
    </citation>
    <scope>NUCLEOTIDE SEQUENCE [LARGE SCALE GENOMIC DNA]</scope>
    <source>
        <strain evidence="4 5">2789STDY5834856</strain>
    </source>
</reference>
<evidence type="ECO:0000256" key="2">
    <source>
        <dbReference type="SAM" id="Phobius"/>
    </source>
</evidence>
<dbReference type="Proteomes" id="UP000095594">
    <property type="component" value="Unassembled WGS sequence"/>
</dbReference>
<dbReference type="GO" id="GO:0016780">
    <property type="term" value="F:phosphotransferase activity, for other substituted phosphate groups"/>
    <property type="evidence" value="ECO:0007669"/>
    <property type="project" value="TreeGrafter"/>
</dbReference>
<name>A0A174GPI3_9CLOT</name>